<feature type="signal peptide" evidence="12">
    <location>
        <begin position="1"/>
        <end position="15"/>
    </location>
</feature>
<name>A0A821UA35_9NEOP</name>
<feature type="domain" description="Peptidase M12A" evidence="13">
    <location>
        <begin position="93"/>
        <end position="288"/>
    </location>
</feature>
<reference evidence="14" key="1">
    <citation type="submission" date="2021-02" db="EMBL/GenBank/DDBJ databases">
        <authorList>
            <person name="Steward A R."/>
        </authorList>
    </citation>
    <scope>NUCLEOTIDE SEQUENCE</scope>
</reference>
<dbReference type="InterPro" id="IPR001506">
    <property type="entry name" value="Peptidase_M12A"/>
</dbReference>
<dbReference type="OrthoDB" id="291007at2759"/>
<evidence type="ECO:0000256" key="11">
    <source>
        <dbReference type="RuleBase" id="RU361183"/>
    </source>
</evidence>
<comment type="caution">
    <text evidence="10">Lacks conserved residue(s) required for the propagation of feature annotation.</text>
</comment>
<protein>
    <recommendedName>
        <fullName evidence="11">Metalloendopeptidase</fullName>
        <ecNumber evidence="11">3.4.24.-</ecNumber>
    </recommendedName>
</protein>
<dbReference type="EMBL" id="CAJOBZ010000029">
    <property type="protein sequence ID" value="CAF4886414.1"/>
    <property type="molecule type" value="Genomic_DNA"/>
</dbReference>
<dbReference type="CDD" id="cd04280">
    <property type="entry name" value="ZnMc_astacin_like"/>
    <property type="match status" value="1"/>
</dbReference>
<evidence type="ECO:0000313" key="14">
    <source>
        <dbReference type="EMBL" id="CAF4886414.1"/>
    </source>
</evidence>
<dbReference type="InterPro" id="IPR034035">
    <property type="entry name" value="Astacin-like_dom"/>
</dbReference>
<keyword evidence="6 10" id="KW-0482">Metalloprotease</keyword>
<comment type="caution">
    <text evidence="14">The sequence shown here is derived from an EMBL/GenBank/DDBJ whole genome shotgun (WGS) entry which is preliminary data.</text>
</comment>
<dbReference type="PRINTS" id="PR00480">
    <property type="entry name" value="ASTACIN"/>
</dbReference>
<dbReference type="PANTHER" id="PTHR10127:SF780">
    <property type="entry name" value="METALLOENDOPEPTIDASE"/>
    <property type="match status" value="1"/>
</dbReference>
<dbReference type="GO" id="GO:0004222">
    <property type="term" value="F:metalloendopeptidase activity"/>
    <property type="evidence" value="ECO:0007669"/>
    <property type="project" value="UniProtKB-UniRule"/>
</dbReference>
<keyword evidence="8" id="KW-1015">Disulfide bond</keyword>
<evidence type="ECO:0000256" key="2">
    <source>
        <dbReference type="ARBA" id="ARBA00022723"/>
    </source>
</evidence>
<evidence type="ECO:0000256" key="1">
    <source>
        <dbReference type="ARBA" id="ARBA00022670"/>
    </source>
</evidence>
<evidence type="ECO:0000313" key="15">
    <source>
        <dbReference type="Proteomes" id="UP000663880"/>
    </source>
</evidence>
<accession>A0A821UA35</accession>
<evidence type="ECO:0000256" key="4">
    <source>
        <dbReference type="ARBA" id="ARBA00022801"/>
    </source>
</evidence>
<keyword evidence="9" id="KW-0325">Glycoprotein</keyword>
<keyword evidence="1 10" id="KW-0645">Protease</keyword>
<feature type="binding site" evidence="10">
    <location>
        <position position="186"/>
    </location>
    <ligand>
        <name>Zn(2+)</name>
        <dbReference type="ChEBI" id="CHEBI:29105"/>
        <note>catalytic</note>
    </ligand>
</feature>
<keyword evidence="7" id="KW-0865">Zymogen</keyword>
<organism evidence="14 15">
    <name type="scientific">Pieris macdunnoughi</name>
    <dbReference type="NCBI Taxonomy" id="345717"/>
    <lineage>
        <taxon>Eukaryota</taxon>
        <taxon>Metazoa</taxon>
        <taxon>Ecdysozoa</taxon>
        <taxon>Arthropoda</taxon>
        <taxon>Hexapoda</taxon>
        <taxon>Insecta</taxon>
        <taxon>Pterygota</taxon>
        <taxon>Neoptera</taxon>
        <taxon>Endopterygota</taxon>
        <taxon>Lepidoptera</taxon>
        <taxon>Glossata</taxon>
        <taxon>Ditrysia</taxon>
        <taxon>Papilionoidea</taxon>
        <taxon>Pieridae</taxon>
        <taxon>Pierinae</taxon>
        <taxon>Pieris</taxon>
    </lineage>
</organism>
<dbReference type="EC" id="3.4.24.-" evidence="11"/>
<dbReference type="GO" id="GO:0006508">
    <property type="term" value="P:proteolysis"/>
    <property type="evidence" value="ECO:0007669"/>
    <property type="project" value="UniProtKB-KW"/>
</dbReference>
<evidence type="ECO:0000256" key="9">
    <source>
        <dbReference type="ARBA" id="ARBA00023180"/>
    </source>
</evidence>
<sequence>MALFLIFLFCATTTSLPIEDDDIVIISDDFLSSNRIEGDGEIDISDLGPQAFGLPTNESGAALSEWSDSSLVNPEEMGGYLQGDILIPGLARNGIRDKTSRWTNGIIPYIIDGSYTQEQKDTVRKAIADYHRLTCLRFVPYSGQSDYIIIKSSNTGCWSSVGRLGGRQEVNLQAPGCVSKKGTVLHELLHAIGFMHEQSRPERDDFVTIHYDNVKPGTEINFKKSDVKRTDDFGIGYDYNSVMHYSEFAFSRNSKKTIDPKVSNTKIGQREGLSRGDVKKVNNMYNCKKEEPQTGWLGSIWQSFFGDKKSDSDVVVS</sequence>
<proteinExistence type="predicted"/>
<dbReference type="Proteomes" id="UP000663880">
    <property type="component" value="Unassembled WGS sequence"/>
</dbReference>
<dbReference type="Pfam" id="PF01400">
    <property type="entry name" value="Astacin"/>
    <property type="match status" value="1"/>
</dbReference>
<evidence type="ECO:0000256" key="3">
    <source>
        <dbReference type="ARBA" id="ARBA00022729"/>
    </source>
</evidence>
<evidence type="ECO:0000256" key="6">
    <source>
        <dbReference type="ARBA" id="ARBA00023049"/>
    </source>
</evidence>
<keyword evidence="2 10" id="KW-0479">Metal-binding</keyword>
<feature type="binding site" evidence="10">
    <location>
        <position position="196"/>
    </location>
    <ligand>
        <name>Zn(2+)</name>
        <dbReference type="ChEBI" id="CHEBI:29105"/>
        <note>catalytic</note>
    </ligand>
</feature>
<evidence type="ECO:0000256" key="8">
    <source>
        <dbReference type="ARBA" id="ARBA00023157"/>
    </source>
</evidence>
<evidence type="ECO:0000256" key="7">
    <source>
        <dbReference type="ARBA" id="ARBA00023145"/>
    </source>
</evidence>
<evidence type="ECO:0000259" key="13">
    <source>
        <dbReference type="PROSITE" id="PS51864"/>
    </source>
</evidence>
<feature type="binding site" evidence="10">
    <location>
        <position position="190"/>
    </location>
    <ligand>
        <name>Zn(2+)</name>
        <dbReference type="ChEBI" id="CHEBI:29105"/>
        <note>catalytic</note>
    </ligand>
</feature>
<dbReference type="InterPro" id="IPR006026">
    <property type="entry name" value="Peptidase_Metallo"/>
</dbReference>
<dbReference type="AlphaFoldDB" id="A0A821UA35"/>
<keyword evidence="5 10" id="KW-0862">Zinc</keyword>
<evidence type="ECO:0000256" key="5">
    <source>
        <dbReference type="ARBA" id="ARBA00022833"/>
    </source>
</evidence>
<dbReference type="PANTHER" id="PTHR10127">
    <property type="entry name" value="DISCOIDIN, CUB, EGF, LAMININ , AND ZINC METALLOPROTEASE DOMAIN CONTAINING"/>
    <property type="match status" value="1"/>
</dbReference>
<dbReference type="Gene3D" id="3.40.390.10">
    <property type="entry name" value="Collagenase (Catalytic Domain)"/>
    <property type="match status" value="1"/>
</dbReference>
<dbReference type="FunFam" id="3.40.390.10:FF:000015">
    <property type="entry name" value="Meprin A subunit"/>
    <property type="match status" value="1"/>
</dbReference>
<comment type="cofactor">
    <cofactor evidence="10 11">
        <name>Zn(2+)</name>
        <dbReference type="ChEBI" id="CHEBI:29105"/>
    </cofactor>
    <text evidence="10 11">Binds 1 zinc ion per subunit.</text>
</comment>
<dbReference type="SUPFAM" id="SSF55486">
    <property type="entry name" value="Metalloproteases ('zincins'), catalytic domain"/>
    <property type="match status" value="1"/>
</dbReference>
<keyword evidence="4 10" id="KW-0378">Hydrolase</keyword>
<dbReference type="PROSITE" id="PS51864">
    <property type="entry name" value="ASTACIN"/>
    <property type="match status" value="1"/>
</dbReference>
<evidence type="ECO:0000256" key="10">
    <source>
        <dbReference type="PROSITE-ProRule" id="PRU01211"/>
    </source>
</evidence>
<keyword evidence="15" id="KW-1185">Reference proteome</keyword>
<dbReference type="SMART" id="SM00235">
    <property type="entry name" value="ZnMc"/>
    <property type="match status" value="1"/>
</dbReference>
<dbReference type="InterPro" id="IPR024079">
    <property type="entry name" value="MetalloPept_cat_dom_sf"/>
</dbReference>
<keyword evidence="3 12" id="KW-0732">Signal</keyword>
<evidence type="ECO:0000256" key="12">
    <source>
        <dbReference type="SAM" id="SignalP"/>
    </source>
</evidence>
<dbReference type="GO" id="GO:0008270">
    <property type="term" value="F:zinc ion binding"/>
    <property type="evidence" value="ECO:0007669"/>
    <property type="project" value="UniProtKB-UniRule"/>
</dbReference>
<feature type="chain" id="PRO_5033015316" description="Metalloendopeptidase" evidence="12">
    <location>
        <begin position="16"/>
        <end position="317"/>
    </location>
</feature>
<gene>
    <name evidence="14" type="ORF">PMACD_LOCUS10072</name>
</gene>
<feature type="active site" evidence="10">
    <location>
        <position position="187"/>
    </location>
</feature>